<accession>A0A3E0HIT8</accession>
<dbReference type="EMBL" id="QUNS01000008">
    <property type="protein sequence ID" value="REH46347.1"/>
    <property type="molecule type" value="Genomic_DNA"/>
</dbReference>
<evidence type="ECO:0000313" key="1">
    <source>
        <dbReference type="EMBL" id="REH46347.1"/>
    </source>
</evidence>
<evidence type="ECO:0000313" key="2">
    <source>
        <dbReference type="Proteomes" id="UP000256884"/>
    </source>
</evidence>
<gene>
    <name evidence="1" type="ORF">C7448_10817</name>
</gene>
<dbReference type="OrthoDB" id="1120922at2"/>
<sequence>MTAKRKTSEAQILEKYRIALTNVLNQTEIANQMAQFGYDTTKIEIGNQLWQHANNAYNTNKNEDDETFEAYTIFSNQKKQLAQTYNLHRKKAKIIFRKKPVTLEKLAVTGTKPQVYINWLETLKKFYSTANTSAEIQEQLQTLNISQEEITNTITQINNLESTRANYLKEKGESQDATKTKDQAFAKIEDWMRDFYAVASIALEDQPQLIEALSKQIKS</sequence>
<dbReference type="RefSeq" id="WP_115901819.1">
    <property type="nucleotide sequence ID" value="NZ_QUNS01000008.1"/>
</dbReference>
<organism evidence="1 2">
    <name type="scientific">Tenacibaculum gallaicum</name>
    <dbReference type="NCBI Taxonomy" id="561505"/>
    <lineage>
        <taxon>Bacteria</taxon>
        <taxon>Pseudomonadati</taxon>
        <taxon>Bacteroidota</taxon>
        <taxon>Flavobacteriia</taxon>
        <taxon>Flavobacteriales</taxon>
        <taxon>Flavobacteriaceae</taxon>
        <taxon>Tenacibaculum</taxon>
    </lineage>
</organism>
<protein>
    <submittedName>
        <fullName evidence="1">Uncharacterized protein</fullName>
    </submittedName>
</protein>
<comment type="caution">
    <text evidence="1">The sequence shown here is derived from an EMBL/GenBank/DDBJ whole genome shotgun (WGS) entry which is preliminary data.</text>
</comment>
<reference evidence="1 2" key="1">
    <citation type="submission" date="2018-08" db="EMBL/GenBank/DDBJ databases">
        <title>Genomic Encyclopedia of Type Strains, Phase IV (KMG-IV): sequencing the most valuable type-strain genomes for metagenomic binning, comparative biology and taxonomic classification.</title>
        <authorList>
            <person name="Goeker M."/>
        </authorList>
    </citation>
    <scope>NUCLEOTIDE SEQUENCE [LARGE SCALE GENOMIC DNA]</scope>
    <source>
        <strain evidence="1 2">DSM 18841</strain>
    </source>
</reference>
<dbReference type="AlphaFoldDB" id="A0A3E0HIT8"/>
<dbReference type="Proteomes" id="UP000256884">
    <property type="component" value="Unassembled WGS sequence"/>
</dbReference>
<name>A0A3E0HIT8_9FLAO</name>
<keyword evidence="2" id="KW-1185">Reference proteome</keyword>
<proteinExistence type="predicted"/>